<dbReference type="STRING" id="1561998.A0A1I7TK26"/>
<dbReference type="InterPro" id="IPR036865">
    <property type="entry name" value="CRAL-TRIO_dom_sf"/>
</dbReference>
<accession>A0A1I7TK26</accession>
<evidence type="ECO:0000313" key="3">
    <source>
        <dbReference type="Proteomes" id="UP000095282"/>
    </source>
</evidence>
<dbReference type="PANTHER" id="PTHR22826:SF106">
    <property type="entry name" value="TRIO, ISOFORM A"/>
    <property type="match status" value="1"/>
</dbReference>
<evidence type="ECO:0000259" key="2">
    <source>
        <dbReference type="SMART" id="SM00516"/>
    </source>
</evidence>
<dbReference type="AlphaFoldDB" id="A0A1I7TK26"/>
<dbReference type="InterPro" id="IPR051336">
    <property type="entry name" value="RhoGEF_Guanine_NuclExch_SF"/>
</dbReference>
<sequence length="242" mass="28114">MPINHDGKMTMKAEDIMHVLRDGIAVLPGGRCRAGQAVVVCPSREQLVNQDHLRNVFLYLFEVTAKEAREKGFLVVIDMRGKQTWTNVRHILKALSSIDNSSTIQVFIIKPDKFWEKQKAQMSLGTWEFEVEMISFESLIKIVDVSQLPKSIGGNYPYDHDEWLELRIDLEKWIWNITEVMEKLESVRREVCDGEQPIDVKTADAAIKKSQLAKKIYSTFLLMESKQKEIRLQIEYYIHRMA</sequence>
<protein>
    <submittedName>
        <fullName evidence="4">CRAL-TRIO domain-containing protein</fullName>
    </submittedName>
</protein>
<evidence type="ECO:0000256" key="1">
    <source>
        <dbReference type="ARBA" id="ARBA00022658"/>
    </source>
</evidence>
<dbReference type="Pfam" id="PF13716">
    <property type="entry name" value="CRAL_TRIO_2"/>
    <property type="match status" value="1"/>
</dbReference>
<reference evidence="4" key="1">
    <citation type="submission" date="2016-11" db="UniProtKB">
        <authorList>
            <consortium name="WormBaseParasite"/>
        </authorList>
    </citation>
    <scope>IDENTIFICATION</scope>
</reference>
<dbReference type="InterPro" id="IPR001251">
    <property type="entry name" value="CRAL-TRIO_dom"/>
</dbReference>
<dbReference type="eggNOG" id="KOG4240">
    <property type="taxonomic scope" value="Eukaryota"/>
</dbReference>
<dbReference type="GO" id="GO:0019898">
    <property type="term" value="C:extrinsic component of membrane"/>
    <property type="evidence" value="ECO:0007669"/>
    <property type="project" value="TreeGrafter"/>
</dbReference>
<proteinExistence type="predicted"/>
<dbReference type="WBParaSite" id="Csp11.Scaffold627.g6681.t1">
    <property type="protein sequence ID" value="Csp11.Scaffold627.g6681.t1"/>
    <property type="gene ID" value="Csp11.Scaffold627.g6681"/>
</dbReference>
<evidence type="ECO:0000313" key="4">
    <source>
        <dbReference type="WBParaSite" id="Csp11.Scaffold627.g6681.t1"/>
    </source>
</evidence>
<keyword evidence="3" id="KW-1185">Reference proteome</keyword>
<name>A0A1I7TK26_9PELO</name>
<dbReference type="GO" id="GO:0007411">
    <property type="term" value="P:axon guidance"/>
    <property type="evidence" value="ECO:0007669"/>
    <property type="project" value="TreeGrafter"/>
</dbReference>
<dbReference type="SUPFAM" id="SSF52087">
    <property type="entry name" value="CRAL/TRIO domain"/>
    <property type="match status" value="1"/>
</dbReference>
<dbReference type="SMART" id="SM00516">
    <property type="entry name" value="SEC14"/>
    <property type="match status" value="1"/>
</dbReference>
<feature type="domain" description="CRAL-TRIO" evidence="2">
    <location>
        <begin position="19"/>
        <end position="157"/>
    </location>
</feature>
<keyword evidence="1" id="KW-0344">Guanine-nucleotide releasing factor</keyword>
<dbReference type="GO" id="GO:0005085">
    <property type="term" value="F:guanyl-nucleotide exchange factor activity"/>
    <property type="evidence" value="ECO:0007669"/>
    <property type="project" value="UniProtKB-KW"/>
</dbReference>
<dbReference type="Gene3D" id="3.40.525.10">
    <property type="entry name" value="CRAL-TRIO lipid binding domain"/>
    <property type="match status" value="1"/>
</dbReference>
<dbReference type="GO" id="GO:0005737">
    <property type="term" value="C:cytoplasm"/>
    <property type="evidence" value="ECO:0007669"/>
    <property type="project" value="TreeGrafter"/>
</dbReference>
<organism evidence="3 4">
    <name type="scientific">Caenorhabditis tropicalis</name>
    <dbReference type="NCBI Taxonomy" id="1561998"/>
    <lineage>
        <taxon>Eukaryota</taxon>
        <taxon>Metazoa</taxon>
        <taxon>Ecdysozoa</taxon>
        <taxon>Nematoda</taxon>
        <taxon>Chromadorea</taxon>
        <taxon>Rhabditida</taxon>
        <taxon>Rhabditina</taxon>
        <taxon>Rhabditomorpha</taxon>
        <taxon>Rhabditoidea</taxon>
        <taxon>Rhabditidae</taxon>
        <taxon>Peloderinae</taxon>
        <taxon>Caenorhabditis</taxon>
    </lineage>
</organism>
<dbReference type="PANTHER" id="PTHR22826">
    <property type="entry name" value="RHO GUANINE EXCHANGE FACTOR-RELATED"/>
    <property type="match status" value="1"/>
</dbReference>
<dbReference type="Proteomes" id="UP000095282">
    <property type="component" value="Unplaced"/>
</dbReference>